<dbReference type="InterPro" id="IPR003593">
    <property type="entry name" value="AAA+_ATPase"/>
</dbReference>
<name>A4Y9J4_SHEPC</name>
<dbReference type="SMART" id="SM00382">
    <property type="entry name" value="AAA"/>
    <property type="match status" value="1"/>
</dbReference>
<protein>
    <submittedName>
        <fullName evidence="2">ATPase associated with various cellular activities, AAA_5</fullName>
    </submittedName>
</protein>
<dbReference type="EMBL" id="CP000681">
    <property type="protein sequence ID" value="ABP76627.1"/>
    <property type="molecule type" value="Genomic_DNA"/>
</dbReference>
<reference evidence="2" key="1">
    <citation type="submission" date="2007-04" db="EMBL/GenBank/DDBJ databases">
        <title>Complete sequence of Shewanella putrefaciens CN-32.</title>
        <authorList>
            <consortium name="US DOE Joint Genome Institute"/>
            <person name="Copeland A."/>
            <person name="Lucas S."/>
            <person name="Lapidus A."/>
            <person name="Barry K."/>
            <person name="Detter J.C."/>
            <person name="Glavina del Rio T."/>
            <person name="Hammon N."/>
            <person name="Israni S."/>
            <person name="Dalin E."/>
            <person name="Tice H."/>
            <person name="Pitluck S."/>
            <person name="Chain P."/>
            <person name="Malfatti S."/>
            <person name="Shin M."/>
            <person name="Vergez L."/>
            <person name="Schmutz J."/>
            <person name="Larimer F."/>
            <person name="Land M."/>
            <person name="Hauser L."/>
            <person name="Kyrpides N."/>
            <person name="Mikhailova N."/>
            <person name="Romine M.F."/>
            <person name="Fredrickson J."/>
            <person name="Tiedje J."/>
            <person name="Richardson P."/>
        </authorList>
    </citation>
    <scope>NUCLEOTIDE SEQUENCE [LARGE SCALE GENOMIC DNA]</scope>
    <source>
        <strain evidence="2">CN-32</strain>
    </source>
</reference>
<dbReference type="InterPro" id="IPR011704">
    <property type="entry name" value="ATPase_dyneun-rel_AAA"/>
</dbReference>
<accession>A4Y9J4</accession>
<gene>
    <name evidence="2" type="ordered locus">Sputcn32_2910</name>
</gene>
<dbReference type="Gene3D" id="3.40.50.300">
    <property type="entry name" value="P-loop containing nucleotide triphosphate hydrolases"/>
    <property type="match status" value="1"/>
</dbReference>
<dbReference type="STRING" id="319224.Sputcn32_2910"/>
<proteinExistence type="predicted"/>
<organism evidence="2">
    <name type="scientific">Shewanella putrefaciens (strain CN-32 / ATCC BAA-453)</name>
    <dbReference type="NCBI Taxonomy" id="319224"/>
    <lineage>
        <taxon>Bacteria</taxon>
        <taxon>Pseudomonadati</taxon>
        <taxon>Pseudomonadota</taxon>
        <taxon>Gammaproteobacteria</taxon>
        <taxon>Alteromonadales</taxon>
        <taxon>Shewanellaceae</taxon>
        <taxon>Shewanella</taxon>
    </lineage>
</organism>
<dbReference type="eggNOG" id="COG3183">
    <property type="taxonomic scope" value="Bacteria"/>
</dbReference>
<dbReference type="HOGENOM" id="CLU_008747_4_1_6"/>
<dbReference type="SUPFAM" id="SSF52540">
    <property type="entry name" value="P-loop containing nucleoside triphosphate hydrolases"/>
    <property type="match status" value="1"/>
</dbReference>
<dbReference type="eggNOG" id="COG1401">
    <property type="taxonomic scope" value="Bacteria"/>
</dbReference>
<dbReference type="Pfam" id="PF07728">
    <property type="entry name" value="AAA_5"/>
    <property type="match status" value="1"/>
</dbReference>
<dbReference type="InterPro" id="IPR027417">
    <property type="entry name" value="P-loop_NTPase"/>
</dbReference>
<feature type="domain" description="AAA+ ATPase" evidence="1">
    <location>
        <begin position="464"/>
        <end position="756"/>
    </location>
</feature>
<evidence type="ECO:0000259" key="1">
    <source>
        <dbReference type="SMART" id="SM00382"/>
    </source>
</evidence>
<dbReference type="GO" id="GO:0005524">
    <property type="term" value="F:ATP binding"/>
    <property type="evidence" value="ECO:0007669"/>
    <property type="project" value="InterPro"/>
</dbReference>
<dbReference type="PANTHER" id="PTHR37291">
    <property type="entry name" value="5-METHYLCYTOSINE-SPECIFIC RESTRICTION ENZYME B"/>
    <property type="match status" value="1"/>
</dbReference>
<dbReference type="GO" id="GO:0016887">
    <property type="term" value="F:ATP hydrolysis activity"/>
    <property type="evidence" value="ECO:0007669"/>
    <property type="project" value="InterPro"/>
</dbReference>
<dbReference type="PANTHER" id="PTHR37291:SF1">
    <property type="entry name" value="TYPE IV METHYL-DIRECTED RESTRICTION ENZYME ECOKMCRB SUBUNIT"/>
    <property type="match status" value="1"/>
</dbReference>
<evidence type="ECO:0000313" key="2">
    <source>
        <dbReference type="EMBL" id="ABP76627.1"/>
    </source>
</evidence>
<dbReference type="AlphaFoldDB" id="A4Y9J4"/>
<dbReference type="InterPro" id="IPR052934">
    <property type="entry name" value="Methyl-DNA_Rec/Restrict_Enz"/>
</dbReference>
<dbReference type="KEGG" id="spc:Sputcn32_2910"/>
<dbReference type="REBASE" id="15205">
    <property type="entry name" value="SpuCNMcrBCP"/>
</dbReference>
<sequence length="900" mass="101732">MPVNQDGFKTFLRNRVNEQGGARFTEGTIDSYGSGLNHIANQLNVTIWQLTDRARLQQLLVDCSPEGQHAMVGRYSHGSAYNALKQWIEYVEREVYSAMTKSYLLTWNPANAEEGGSDNVAVGSGIQWSCHSSQPQLGDTVYIMRVGLNPKGIVAKGKVSQTSFVAPYWADTNKTWRYLKIDIEEVRKECRDGLIPLLLLERFNVKHNKPFRWTPITSGVEVPEILATELDAQWRPNAGVHSLRQFIEWTQHDAKESHPVWREHYTARINEAKLYKNGIKPLDNIFLDWLWREGENGVCSVVPGFLPNAAFAANIELLKTLTHDIMQSPIAATHESIKQRWQQAVKEGIFEKNYHSVINRVFATFAPEQFNTLVNSQHVKQVLLSLKDEFALGLVPATDWPAQQAQLRQCLEQAGVTLANVIENNIALWQLYEALESRRSKGRNNSEIESASVTLGGESTVQSPPLNQIFFGPPGTGKTYITIEAAVKAADPGYVWEDRDDLKAHYDRLVNSGRIRFVTFHQSYSYEDFVEGLSASATDGEISYEKKLGVFRKLVNAAREYRTTEVRKASESFSDCWQAFIKQLDESQNGVAIKTKRSQFVITEVEDNTIRFDKNQGNSVHTLALSTVQAVFDGQRTVHGGLQPYYDALIAHIRDLGQQLSATEVVRQNYVLVIDEINRGNISRIFGELITLIEPSKRIGAAEALEVTLPLTGDKFGVPDNLHIIGTMNTADRSLAGLDLALRRRFTFVEMPPKPELLDGLVVAGDDGIDIGQMLRVMNQRITALLDRDHCIGHAYFMPLQDNPSLDLLADIFAQNILPLLQEYFFEDWQRIRWVLADQSKPDTLAFIVKEQNMDRQQLFPGVSQFKPRDCWRINTDTLLQVEAYQRIYQVGDATAEQAQ</sequence>